<dbReference type="RefSeq" id="WP_323738468.1">
    <property type="nucleotide sequence ID" value="NZ_CP112932.1"/>
</dbReference>
<protein>
    <submittedName>
        <fullName evidence="1">Stringent starvation protein B domain protein</fullName>
    </submittedName>
</protein>
<organism evidence="1 2">
    <name type="scientific">Candidatus Trichorickettsia mobilis</name>
    <dbReference type="NCBI Taxonomy" id="1346319"/>
    <lineage>
        <taxon>Bacteria</taxon>
        <taxon>Pseudomonadati</taxon>
        <taxon>Pseudomonadota</taxon>
        <taxon>Alphaproteobacteria</taxon>
        <taxon>Rickettsiales</taxon>
        <taxon>Rickettsiaceae</taxon>
        <taxon>Rickettsieae</taxon>
        <taxon>Candidatus Trichorickettsia</taxon>
    </lineage>
</organism>
<sequence>MTVNYQKFLDEAMLEVIKKVLLQVQNEGLQGDHSLYISFNTQDPLVRLSARMKQRYRREITVVLQHQFDNLIVESNNFSVGISFDGIHEHIKVPFRAITGFVDPSTKFSLQFKYPENIDLSDESAIQENFVNSGDNVNNVKESTDNVIVLDKFRNKKKL</sequence>
<gene>
    <name evidence="1" type="ORF">Trichorick_00267</name>
</gene>
<dbReference type="Proteomes" id="UP001326613">
    <property type="component" value="Chromosome"/>
</dbReference>
<evidence type="ECO:0000313" key="2">
    <source>
        <dbReference type="Proteomes" id="UP001326613"/>
    </source>
</evidence>
<dbReference type="EMBL" id="CP112932">
    <property type="protein sequence ID" value="WPY00394.1"/>
    <property type="molecule type" value="Genomic_DNA"/>
</dbReference>
<dbReference type="Gene3D" id="2.30.30.220">
    <property type="entry name" value="SspB-like"/>
    <property type="match status" value="1"/>
</dbReference>
<dbReference type="SUPFAM" id="SSF101738">
    <property type="entry name" value="SspB-like"/>
    <property type="match status" value="1"/>
</dbReference>
<dbReference type="InterPro" id="IPR036760">
    <property type="entry name" value="SspB-like_sf"/>
</dbReference>
<keyword evidence="2" id="KW-1185">Reference proteome</keyword>
<dbReference type="InterPro" id="IPR007481">
    <property type="entry name" value="SspB"/>
</dbReference>
<proteinExistence type="predicted"/>
<reference evidence="1 2" key="1">
    <citation type="submission" date="2022-10" db="EMBL/GenBank/DDBJ databases">
        <title>Host association and intracellularity evolved multiple times independently in the Rickettsiales.</title>
        <authorList>
            <person name="Castelli M."/>
            <person name="Nardi T."/>
            <person name="Gammuto L."/>
            <person name="Bellinzona G."/>
            <person name="Sabaneyeva E."/>
            <person name="Potekhin A."/>
            <person name="Serra V."/>
            <person name="Petroni G."/>
            <person name="Sassera D."/>
        </authorList>
    </citation>
    <scope>NUCLEOTIDE SEQUENCE [LARGE SCALE GENOMIC DNA]</scope>
    <source>
        <strain evidence="1 2">Kr 154-4</strain>
    </source>
</reference>
<evidence type="ECO:0000313" key="1">
    <source>
        <dbReference type="EMBL" id="WPY00394.1"/>
    </source>
</evidence>
<accession>A0ABZ0UQS4</accession>
<dbReference type="Pfam" id="PF04386">
    <property type="entry name" value="SspB"/>
    <property type="match status" value="1"/>
</dbReference>
<name>A0ABZ0UQS4_9RICK</name>